<dbReference type="InterPro" id="IPR006683">
    <property type="entry name" value="Thioestr_dom"/>
</dbReference>
<name>A0A559J4I5_9BACL</name>
<keyword evidence="4" id="KW-1185">Reference proteome</keyword>
<evidence type="ECO:0000313" key="3">
    <source>
        <dbReference type="EMBL" id="TVX94800.1"/>
    </source>
</evidence>
<dbReference type="InterPro" id="IPR052723">
    <property type="entry name" value="Acyl-CoA_thioesterase_PaaI"/>
</dbReference>
<dbReference type="SUPFAM" id="SSF54637">
    <property type="entry name" value="Thioesterase/thiol ester dehydrase-isomerase"/>
    <property type="match status" value="1"/>
</dbReference>
<proteinExistence type="predicted"/>
<gene>
    <name evidence="3" type="ORF">FPZ45_24730</name>
</gene>
<dbReference type="InterPro" id="IPR003736">
    <property type="entry name" value="PAAI_dom"/>
</dbReference>
<dbReference type="CDD" id="cd03443">
    <property type="entry name" value="PaaI_thioesterase"/>
    <property type="match status" value="1"/>
</dbReference>
<evidence type="ECO:0000313" key="4">
    <source>
        <dbReference type="Proteomes" id="UP000316330"/>
    </source>
</evidence>
<accession>A0A559J4I5</accession>
<dbReference type="RefSeq" id="WP_144707329.1">
    <property type="nucleotide sequence ID" value="NZ_VNJJ01000029.1"/>
</dbReference>
<keyword evidence="1" id="KW-0378">Hydrolase</keyword>
<dbReference type="NCBIfam" id="TIGR00369">
    <property type="entry name" value="unchar_dom_1"/>
    <property type="match status" value="1"/>
</dbReference>
<reference evidence="3 4" key="1">
    <citation type="submission" date="2019-07" db="EMBL/GenBank/DDBJ databases">
        <authorList>
            <person name="Kim J."/>
        </authorList>
    </citation>
    <scope>NUCLEOTIDE SEQUENCE [LARGE SCALE GENOMIC DNA]</scope>
    <source>
        <strain evidence="3 4">G13</strain>
    </source>
</reference>
<evidence type="ECO:0000256" key="1">
    <source>
        <dbReference type="ARBA" id="ARBA00022801"/>
    </source>
</evidence>
<evidence type="ECO:0000259" key="2">
    <source>
        <dbReference type="Pfam" id="PF03061"/>
    </source>
</evidence>
<dbReference type="InterPro" id="IPR029069">
    <property type="entry name" value="HotDog_dom_sf"/>
</dbReference>
<dbReference type="PANTHER" id="PTHR42856">
    <property type="entry name" value="ACYL-COENZYME A THIOESTERASE PAAI"/>
    <property type="match status" value="1"/>
</dbReference>
<dbReference type="AlphaFoldDB" id="A0A559J4I5"/>
<dbReference type="Proteomes" id="UP000316330">
    <property type="component" value="Unassembled WGS sequence"/>
</dbReference>
<sequence>MEQTNKDLDKYLLEIKDKHEQIPFWKYIGMKVESVSENNSVISLQINPEIHTNSHATTHGGIYASLLDSVMGLTIKSLESNPVVTTQLSIHFLSSASKGTITAIGKVVHRTNSTFTTQGEVKDQEGNLLAYSTASFLKIKK</sequence>
<comment type="caution">
    <text evidence="3">The sequence shown here is derived from an EMBL/GenBank/DDBJ whole genome shotgun (WGS) entry which is preliminary data.</text>
</comment>
<dbReference type="Gene3D" id="3.10.129.10">
    <property type="entry name" value="Hotdog Thioesterase"/>
    <property type="match status" value="1"/>
</dbReference>
<dbReference type="OrthoDB" id="2139465at2"/>
<dbReference type="EMBL" id="VNJJ01000029">
    <property type="protein sequence ID" value="TVX94800.1"/>
    <property type="molecule type" value="Genomic_DNA"/>
</dbReference>
<protein>
    <submittedName>
        <fullName evidence="3">PaaI family thioesterase</fullName>
    </submittedName>
</protein>
<dbReference type="GO" id="GO:0016289">
    <property type="term" value="F:acyl-CoA hydrolase activity"/>
    <property type="evidence" value="ECO:0007669"/>
    <property type="project" value="TreeGrafter"/>
</dbReference>
<organism evidence="3 4">
    <name type="scientific">Cohnella terricola</name>
    <dbReference type="NCBI Taxonomy" id="1289167"/>
    <lineage>
        <taxon>Bacteria</taxon>
        <taxon>Bacillati</taxon>
        <taxon>Bacillota</taxon>
        <taxon>Bacilli</taxon>
        <taxon>Bacillales</taxon>
        <taxon>Paenibacillaceae</taxon>
        <taxon>Cohnella</taxon>
    </lineage>
</organism>
<dbReference type="Pfam" id="PF03061">
    <property type="entry name" value="4HBT"/>
    <property type="match status" value="1"/>
</dbReference>
<dbReference type="PANTHER" id="PTHR42856:SF1">
    <property type="entry name" value="ACYL-COENZYME A THIOESTERASE PAAI"/>
    <property type="match status" value="1"/>
</dbReference>
<feature type="domain" description="Thioesterase" evidence="2">
    <location>
        <begin position="57"/>
        <end position="129"/>
    </location>
</feature>